<dbReference type="OrthoDB" id="336885at2759"/>
<dbReference type="STRING" id="1266660.A0A1G4J440"/>
<evidence type="ECO:0000256" key="2">
    <source>
        <dbReference type="ARBA" id="ARBA00007299"/>
    </source>
</evidence>
<dbReference type="GO" id="GO:0016233">
    <property type="term" value="P:telomere capping"/>
    <property type="evidence" value="ECO:0007669"/>
    <property type="project" value="EnsemblFungi"/>
</dbReference>
<dbReference type="PANTHER" id="PTHR23061:SF12">
    <property type="entry name" value="DNA POLYMERASE ALPHA SUBUNIT B"/>
    <property type="match status" value="1"/>
</dbReference>
<evidence type="ECO:0000256" key="3">
    <source>
        <dbReference type="ARBA" id="ARBA00018596"/>
    </source>
</evidence>
<evidence type="ECO:0000313" key="10">
    <source>
        <dbReference type="EMBL" id="SCU84536.1"/>
    </source>
</evidence>
<dbReference type="GO" id="GO:0006270">
    <property type="term" value="P:DNA replication initiation"/>
    <property type="evidence" value="ECO:0007669"/>
    <property type="project" value="EnsemblFungi"/>
</dbReference>
<accession>A0A1G4J440</accession>
<dbReference type="GO" id="GO:0005658">
    <property type="term" value="C:alpha DNA polymerase:primase complex"/>
    <property type="evidence" value="ECO:0007669"/>
    <property type="project" value="EnsemblFungi"/>
</dbReference>
<dbReference type="AlphaFoldDB" id="A0A1G4J440"/>
<evidence type="ECO:0000256" key="6">
    <source>
        <dbReference type="PIRNR" id="PIRNR018300"/>
    </source>
</evidence>
<gene>
    <name evidence="10" type="ORF">LADA_0D02256G</name>
</gene>
<feature type="region of interest" description="Disordered" evidence="7">
    <location>
        <begin position="81"/>
        <end position="114"/>
    </location>
</feature>
<organism evidence="10 11">
    <name type="scientific">Lachancea dasiensis</name>
    <dbReference type="NCBI Taxonomy" id="1072105"/>
    <lineage>
        <taxon>Eukaryota</taxon>
        <taxon>Fungi</taxon>
        <taxon>Dikarya</taxon>
        <taxon>Ascomycota</taxon>
        <taxon>Saccharomycotina</taxon>
        <taxon>Saccharomycetes</taxon>
        <taxon>Saccharomycetales</taxon>
        <taxon>Saccharomycetaceae</taxon>
        <taxon>Lachancea</taxon>
    </lineage>
</organism>
<keyword evidence="4 6" id="KW-0235">DNA replication</keyword>
<evidence type="ECO:0000256" key="1">
    <source>
        <dbReference type="ARBA" id="ARBA00004123"/>
    </source>
</evidence>
<proteinExistence type="inferred from homology"/>
<evidence type="ECO:0000256" key="5">
    <source>
        <dbReference type="ARBA" id="ARBA00023242"/>
    </source>
</evidence>
<feature type="compositionally biased region" description="Low complexity" evidence="7">
    <location>
        <begin position="104"/>
        <end position="114"/>
    </location>
</feature>
<dbReference type="PANTHER" id="PTHR23061">
    <property type="entry name" value="DNA POLYMERASE 2 ALPHA 70 KDA SUBUNIT"/>
    <property type="match status" value="1"/>
</dbReference>
<evidence type="ECO:0000256" key="7">
    <source>
        <dbReference type="SAM" id="MobiDB-lite"/>
    </source>
</evidence>
<name>A0A1G4J440_9SACH</name>
<dbReference type="GO" id="GO:0003887">
    <property type="term" value="F:DNA-directed DNA polymerase activity"/>
    <property type="evidence" value="ECO:0007669"/>
    <property type="project" value="EnsemblFungi"/>
</dbReference>
<evidence type="ECO:0000313" key="11">
    <source>
        <dbReference type="Proteomes" id="UP000190274"/>
    </source>
</evidence>
<dbReference type="EMBL" id="LT598454">
    <property type="protein sequence ID" value="SCU84536.1"/>
    <property type="molecule type" value="Genomic_DNA"/>
</dbReference>
<dbReference type="Proteomes" id="UP000190274">
    <property type="component" value="Chromosome D"/>
</dbReference>
<protein>
    <recommendedName>
        <fullName evidence="3 6">DNA polymerase alpha subunit B</fullName>
    </recommendedName>
</protein>
<keyword evidence="11" id="KW-1185">Reference proteome</keyword>
<dbReference type="InterPro" id="IPR016722">
    <property type="entry name" value="DNA_pol_alpha_bsu"/>
</dbReference>
<keyword evidence="5 6" id="KW-0539">Nucleus</keyword>
<dbReference type="PIRSF" id="PIRSF018300">
    <property type="entry name" value="DNA_pol_alph_2"/>
    <property type="match status" value="1"/>
</dbReference>
<reference evidence="10 11" key="1">
    <citation type="submission" date="2016-03" db="EMBL/GenBank/DDBJ databases">
        <authorList>
            <person name="Devillers H."/>
        </authorList>
    </citation>
    <scope>NUCLEOTIDE SEQUENCE [LARGE SCALE GENOMIC DNA]</scope>
    <source>
        <strain evidence="10">CBS 10888</strain>
    </source>
</reference>
<feature type="domain" description="DNA polymerase alpha/delta/epsilon subunit B" evidence="8">
    <location>
        <begin position="365"/>
        <end position="598"/>
    </location>
</feature>
<comment type="subcellular location">
    <subcellularLocation>
        <location evidence="1 6">Nucleus</location>
    </subcellularLocation>
</comment>
<comment type="function">
    <text evidence="6">Accessory subunit of the DNA polymerase alpha complex (also known as the alpha DNA polymerase-primase complex) which plays an essential role in the initiation of DNA synthesis.</text>
</comment>
<evidence type="ECO:0000256" key="4">
    <source>
        <dbReference type="ARBA" id="ARBA00022705"/>
    </source>
</evidence>
<dbReference type="GO" id="GO:0005635">
    <property type="term" value="C:nuclear envelope"/>
    <property type="evidence" value="ECO:0007669"/>
    <property type="project" value="EnsemblFungi"/>
</dbReference>
<dbReference type="InterPro" id="IPR054300">
    <property type="entry name" value="OB_DPOA2"/>
</dbReference>
<feature type="domain" description="DNA polymerase alpha subunit B OB" evidence="9">
    <location>
        <begin position="229"/>
        <end position="336"/>
    </location>
</feature>
<dbReference type="InterPro" id="IPR007185">
    <property type="entry name" value="DNA_pol_a/d/e_bsu"/>
</dbReference>
<dbReference type="Pfam" id="PF22062">
    <property type="entry name" value="OB_DPOA2"/>
    <property type="match status" value="1"/>
</dbReference>
<evidence type="ECO:0000259" key="8">
    <source>
        <dbReference type="Pfam" id="PF04042"/>
    </source>
</evidence>
<dbReference type="Pfam" id="PF04042">
    <property type="entry name" value="DNA_pol_E_B"/>
    <property type="match status" value="1"/>
</dbReference>
<sequence>MTQRNELVAKFGTGADEPKVLAALEDLNKIYLLDAEDLYIKWEQFAYQRSGKTTELDLDTIAIFKQNIQQQIEKKARAMGTTGALGPTSGGPPSATKGHKVLKPSGSSPSLFGFGIPKTPSLKKRRIDVTPTKENVAGHVPPSTDEKSGKFFTPSQALGVHGGIGSAVPSPILKDVEPGKTLDTLNLAEITVAEGVDLESENSLKPVRFFDAEKFKFRTMRQNLLDAADVLDDQLETFSRIVQEHYKLSAGDLGDPTIQSQSEITTVGRIVVDSPLTEGILNAESLALETSRLAGIGRRIPLDLKKVDEMSLFPGQIVALRGKNASGEFFVVEELLSIPHLNFPVSTGDDLQLSHQSMTGESTKIAVLNGPYSASNCLDFSNLAAFVERINISIKPHLVIMFGPFLDISHPLVSSGDIPDFPDLKLQPKTLDEVFTKVITPILKQIDPKIQVILIPSTLDSASNHAAYPQDSFDRKDLQLPKNFRCYTNPSTFQLNEMFIACSNVDAFKDTKEIVKGGATSSRNRFDRIAEHVLTQRRFYPLFPGGIRRRKVRNESGTDIWEHVSGADLDIPFLGLTEFVGNLTPELIIIPSELTHFARVVQNVVFVNPGTFIKPSGVRGSFAQLSIAPPDLTGGKLVKVEGEEDLYLHNVWKRCRVDIITT</sequence>
<comment type="similarity">
    <text evidence="2 6">Belongs to the DNA polymerase alpha subunit B family.</text>
</comment>
<evidence type="ECO:0000259" key="9">
    <source>
        <dbReference type="Pfam" id="PF22062"/>
    </source>
</evidence>
<dbReference type="Gene3D" id="3.60.21.60">
    <property type="match status" value="2"/>
</dbReference>
<dbReference type="GO" id="GO:0003677">
    <property type="term" value="F:DNA binding"/>
    <property type="evidence" value="ECO:0007669"/>
    <property type="project" value="InterPro"/>
</dbReference>